<evidence type="ECO:0000313" key="4">
    <source>
        <dbReference type="EMBL" id="MBE1611620.1"/>
    </source>
</evidence>
<dbReference type="GO" id="GO:0016616">
    <property type="term" value="F:oxidoreductase activity, acting on the CH-OH group of donors, NAD or NADP as acceptor"/>
    <property type="evidence" value="ECO:0007669"/>
    <property type="project" value="TreeGrafter"/>
</dbReference>
<dbReference type="SUPFAM" id="SSF51735">
    <property type="entry name" value="NAD(P)-binding Rossmann-fold domains"/>
    <property type="match status" value="1"/>
</dbReference>
<comment type="caution">
    <text evidence="4">The sequence shown here is derived from an EMBL/GenBank/DDBJ whole genome shotgun (WGS) entry which is preliminary data.</text>
</comment>
<dbReference type="Pfam" id="PF00106">
    <property type="entry name" value="adh_short"/>
    <property type="match status" value="1"/>
</dbReference>
<dbReference type="Proteomes" id="UP000638648">
    <property type="component" value="Unassembled WGS sequence"/>
</dbReference>
<dbReference type="InterPro" id="IPR036291">
    <property type="entry name" value="NAD(P)-bd_dom_sf"/>
</dbReference>
<dbReference type="InterPro" id="IPR020904">
    <property type="entry name" value="Sc_DH/Rdtase_CS"/>
</dbReference>
<keyword evidence="5" id="KW-1185">Reference proteome</keyword>
<dbReference type="PRINTS" id="PR00080">
    <property type="entry name" value="SDRFAMILY"/>
</dbReference>
<dbReference type="PROSITE" id="PS00061">
    <property type="entry name" value="ADH_SHORT"/>
    <property type="match status" value="1"/>
</dbReference>
<dbReference type="InterPro" id="IPR002347">
    <property type="entry name" value="SDR_fam"/>
</dbReference>
<evidence type="ECO:0000256" key="2">
    <source>
        <dbReference type="ARBA" id="ARBA00023002"/>
    </source>
</evidence>
<dbReference type="AlphaFoldDB" id="A0A927NB61"/>
<protein>
    <submittedName>
        <fullName evidence="4">NAD(P)-dependent dehydrogenase (Short-subunit alcohol dehydrogenase family)</fullName>
    </submittedName>
</protein>
<name>A0A927NB61_9ACTN</name>
<dbReference type="RefSeq" id="WP_192754800.1">
    <property type="nucleotide sequence ID" value="NZ_BAABJL010000184.1"/>
</dbReference>
<proteinExistence type="inferred from homology"/>
<dbReference type="PANTHER" id="PTHR24322:SF736">
    <property type="entry name" value="RETINOL DEHYDROGENASE 10"/>
    <property type="match status" value="1"/>
</dbReference>
<dbReference type="PANTHER" id="PTHR24322">
    <property type="entry name" value="PKSB"/>
    <property type="match status" value="1"/>
</dbReference>
<evidence type="ECO:0000256" key="1">
    <source>
        <dbReference type="ARBA" id="ARBA00006484"/>
    </source>
</evidence>
<organism evidence="4 5">
    <name type="scientific">Actinopolymorpha pittospori</name>
    <dbReference type="NCBI Taxonomy" id="648752"/>
    <lineage>
        <taxon>Bacteria</taxon>
        <taxon>Bacillati</taxon>
        <taxon>Actinomycetota</taxon>
        <taxon>Actinomycetes</taxon>
        <taxon>Propionibacteriales</taxon>
        <taxon>Actinopolymorphaceae</taxon>
        <taxon>Actinopolymorpha</taxon>
    </lineage>
</organism>
<keyword evidence="2" id="KW-0560">Oxidoreductase</keyword>
<sequence>MELENKTIVVTGGGSGVGRAMVERFAAERPHGIAVVDRNGAAARAVVDRVGGLAIAADLCREAEVVRVIGSVQAQFGPIDLFCSNAGIVSPVGGLDVPDDDWHRHWNIHVMAHLWAARALVPAMVERRDGYLLNTASAAGLLMLPGAVPYTVSKHAAVALAESLAVLYRGTGVRFSCLCPEVVETPLVSGVDRDPVGRFLRTTGRVLAPADVAETVVEGLRDERFLILTHPGSREKAVLRANDADAYLDAVAGLWAAAGGTAIGR</sequence>
<reference evidence="4" key="1">
    <citation type="submission" date="2020-10" db="EMBL/GenBank/DDBJ databases">
        <title>Sequencing the genomes of 1000 actinobacteria strains.</title>
        <authorList>
            <person name="Klenk H.-P."/>
        </authorList>
    </citation>
    <scope>NUCLEOTIDE SEQUENCE</scope>
    <source>
        <strain evidence="4">DSM 45354</strain>
    </source>
</reference>
<dbReference type="CDD" id="cd05233">
    <property type="entry name" value="SDR_c"/>
    <property type="match status" value="1"/>
</dbReference>
<dbReference type="PRINTS" id="PR00081">
    <property type="entry name" value="GDHRDH"/>
</dbReference>
<gene>
    <name evidence="4" type="ORF">HEB94_008468</name>
</gene>
<dbReference type="EMBL" id="JADBEM010000001">
    <property type="protein sequence ID" value="MBE1611620.1"/>
    <property type="molecule type" value="Genomic_DNA"/>
</dbReference>
<accession>A0A927NB61</accession>
<dbReference type="Gene3D" id="3.40.50.720">
    <property type="entry name" value="NAD(P)-binding Rossmann-like Domain"/>
    <property type="match status" value="1"/>
</dbReference>
<evidence type="ECO:0000313" key="5">
    <source>
        <dbReference type="Proteomes" id="UP000638648"/>
    </source>
</evidence>
<evidence type="ECO:0000256" key="3">
    <source>
        <dbReference type="RuleBase" id="RU000363"/>
    </source>
</evidence>
<comment type="similarity">
    <text evidence="1 3">Belongs to the short-chain dehydrogenases/reductases (SDR) family.</text>
</comment>